<dbReference type="Proteomes" id="UP001233673">
    <property type="component" value="Unassembled WGS sequence"/>
</dbReference>
<feature type="transmembrane region" description="Helical" evidence="1">
    <location>
        <begin position="39"/>
        <end position="59"/>
    </location>
</feature>
<proteinExistence type="predicted"/>
<sequence length="111" mass="11017">MSLLPAVRQVVGSLVLAALAAAVAGGVWSAATGEGFRVRFALSLMVVAGLLALAGGTLVPRMATAELHAFLGRGPGNEEPGDQGEALTPLGVFLFVALPLFAAGLVAYGSG</sequence>
<gene>
    <name evidence="2" type="ORF">QOZ88_14130</name>
</gene>
<evidence type="ECO:0000313" key="2">
    <source>
        <dbReference type="EMBL" id="MDP5183773.1"/>
    </source>
</evidence>
<accession>A0ABT9IDW2</accession>
<evidence type="ECO:0000313" key="3">
    <source>
        <dbReference type="Proteomes" id="UP001233673"/>
    </source>
</evidence>
<feature type="transmembrane region" description="Helical" evidence="1">
    <location>
        <begin position="90"/>
        <end position="109"/>
    </location>
</feature>
<protein>
    <submittedName>
        <fullName evidence="2">Uncharacterized protein</fullName>
    </submittedName>
</protein>
<dbReference type="RefSeq" id="WP_306000383.1">
    <property type="nucleotide sequence ID" value="NZ_JASNFN010000016.1"/>
</dbReference>
<organism evidence="2 3">
    <name type="scientific">Blastococcus carthaginiensis</name>
    <dbReference type="NCBI Taxonomy" id="3050034"/>
    <lineage>
        <taxon>Bacteria</taxon>
        <taxon>Bacillati</taxon>
        <taxon>Actinomycetota</taxon>
        <taxon>Actinomycetes</taxon>
        <taxon>Geodermatophilales</taxon>
        <taxon>Geodermatophilaceae</taxon>
        <taxon>Blastococcus</taxon>
    </lineage>
</organism>
<keyword evidence="1" id="KW-0472">Membrane</keyword>
<dbReference type="EMBL" id="JASNFN010000016">
    <property type="protein sequence ID" value="MDP5183773.1"/>
    <property type="molecule type" value="Genomic_DNA"/>
</dbReference>
<reference evidence="3" key="1">
    <citation type="submission" date="2023-05" db="EMBL/GenBank/DDBJ databases">
        <title>Draft genome of Pseudofrankia sp. BMG5.37.</title>
        <authorList>
            <person name="Gtari M."/>
            <person name="Ghodhbane F."/>
            <person name="Sbissi I."/>
        </authorList>
    </citation>
    <scope>NUCLEOTIDE SEQUENCE [LARGE SCALE GENOMIC DNA]</scope>
    <source>
        <strain evidence="3">BMG 814</strain>
    </source>
</reference>
<name>A0ABT9IDW2_9ACTN</name>
<keyword evidence="3" id="KW-1185">Reference proteome</keyword>
<keyword evidence="1" id="KW-1133">Transmembrane helix</keyword>
<keyword evidence="1" id="KW-0812">Transmembrane</keyword>
<comment type="caution">
    <text evidence="2">The sequence shown here is derived from an EMBL/GenBank/DDBJ whole genome shotgun (WGS) entry which is preliminary data.</text>
</comment>
<evidence type="ECO:0000256" key="1">
    <source>
        <dbReference type="SAM" id="Phobius"/>
    </source>
</evidence>